<proteinExistence type="predicted"/>
<gene>
    <name evidence="2" type="ORF">AVDCRST_MAG30-2655</name>
</gene>
<dbReference type="EMBL" id="CADCVS010000344">
    <property type="protein sequence ID" value="CAA9514109.1"/>
    <property type="molecule type" value="Genomic_DNA"/>
</dbReference>
<feature type="non-terminal residue" evidence="2">
    <location>
        <position position="247"/>
    </location>
</feature>
<feature type="compositionally biased region" description="Basic and acidic residues" evidence="1">
    <location>
        <begin position="117"/>
        <end position="134"/>
    </location>
</feature>
<protein>
    <submittedName>
        <fullName evidence="2">Energy-dependent translational throttle protein EttA</fullName>
    </submittedName>
</protein>
<dbReference type="AlphaFoldDB" id="A0A6J4T5Y6"/>
<evidence type="ECO:0000256" key="1">
    <source>
        <dbReference type="SAM" id="MobiDB-lite"/>
    </source>
</evidence>
<feature type="compositionally biased region" description="Low complexity" evidence="1">
    <location>
        <begin position="173"/>
        <end position="183"/>
    </location>
</feature>
<feature type="compositionally biased region" description="Basic residues" evidence="1">
    <location>
        <begin position="73"/>
        <end position="93"/>
    </location>
</feature>
<feature type="compositionally biased region" description="Basic and acidic residues" evidence="1">
    <location>
        <begin position="38"/>
        <end position="56"/>
    </location>
</feature>
<name>A0A6J4T5Y6_9ACTN</name>
<sequence>DPHPARSAPGRRRDRDEGPAQGLRRPAADRGPLLHAAARGDRRRDRPQRRRQDDPLPHAGRPGAARLRVAAARGHRAARLRRPVARRARRRAQRVGGDLRRPRAHQGGRPRGQLPPVRRELQLPRLRPAEEGRQALRRRAQPAAHGQAPAHRRQRPAPRRADERPRRRHPSCAGRGAALLPGLRGDHLPRSLVPRPGGDARPRLRGRLPGHVVRGELRGLRGAPARAAGRRGRPAPPHLLQEAHAGV</sequence>
<organism evidence="2">
    <name type="scientific">uncultured Solirubrobacteraceae bacterium</name>
    <dbReference type="NCBI Taxonomy" id="1162706"/>
    <lineage>
        <taxon>Bacteria</taxon>
        <taxon>Bacillati</taxon>
        <taxon>Actinomycetota</taxon>
        <taxon>Thermoleophilia</taxon>
        <taxon>Solirubrobacterales</taxon>
        <taxon>Solirubrobacteraceae</taxon>
        <taxon>environmental samples</taxon>
    </lineage>
</organism>
<reference evidence="2" key="1">
    <citation type="submission" date="2020-02" db="EMBL/GenBank/DDBJ databases">
        <authorList>
            <person name="Meier V. D."/>
        </authorList>
    </citation>
    <scope>NUCLEOTIDE SEQUENCE</scope>
    <source>
        <strain evidence="2">AVDCRST_MAG30</strain>
    </source>
</reference>
<feature type="non-terminal residue" evidence="2">
    <location>
        <position position="1"/>
    </location>
</feature>
<accession>A0A6J4T5Y6</accession>
<feature type="region of interest" description="Disordered" evidence="1">
    <location>
        <begin position="222"/>
        <end position="247"/>
    </location>
</feature>
<evidence type="ECO:0000313" key="2">
    <source>
        <dbReference type="EMBL" id="CAA9514109.1"/>
    </source>
</evidence>
<feature type="compositionally biased region" description="Low complexity" evidence="1">
    <location>
        <begin position="59"/>
        <end position="72"/>
    </location>
</feature>
<feature type="region of interest" description="Disordered" evidence="1">
    <location>
        <begin position="1"/>
        <end position="206"/>
    </location>
</feature>